<comment type="similarity">
    <text evidence="2">Belongs to the BBP/SF1 family.</text>
</comment>
<evidence type="ECO:0000259" key="14">
    <source>
        <dbReference type="PROSITE" id="PS50158"/>
    </source>
</evidence>
<name>A0A8T0IND8_CERPU</name>
<dbReference type="PROSITE" id="PS50158">
    <property type="entry name" value="ZF_CCHC"/>
    <property type="match status" value="1"/>
</dbReference>
<dbReference type="Pfam" id="PF16275">
    <property type="entry name" value="SF1-HH"/>
    <property type="match status" value="1"/>
</dbReference>
<dbReference type="EMBL" id="CM026423">
    <property type="protein sequence ID" value="KAG0584346.1"/>
    <property type="molecule type" value="Genomic_DNA"/>
</dbReference>
<dbReference type="PANTHER" id="PTHR11208:SF45">
    <property type="entry name" value="SPLICING FACTOR 1"/>
    <property type="match status" value="1"/>
</dbReference>
<feature type="compositionally biased region" description="Basic and acidic residues" evidence="12">
    <location>
        <begin position="383"/>
        <end position="402"/>
    </location>
</feature>
<evidence type="ECO:0000256" key="5">
    <source>
        <dbReference type="ARBA" id="ARBA00022771"/>
    </source>
</evidence>
<dbReference type="InterPro" id="IPR032570">
    <property type="entry name" value="SF1-HH"/>
</dbReference>
<dbReference type="SMART" id="SM00360">
    <property type="entry name" value="RRM"/>
    <property type="match status" value="1"/>
</dbReference>
<dbReference type="SUPFAM" id="SSF57756">
    <property type="entry name" value="Retrovirus zinc finger-like domains"/>
    <property type="match status" value="1"/>
</dbReference>
<gene>
    <name evidence="15" type="ORF">KC19_3G204700</name>
</gene>
<dbReference type="CDD" id="cd02395">
    <property type="entry name" value="KH-I_BBP"/>
    <property type="match status" value="1"/>
</dbReference>
<evidence type="ECO:0000256" key="9">
    <source>
        <dbReference type="ARBA" id="ARBA00023242"/>
    </source>
</evidence>
<dbReference type="Gene3D" id="6.10.140.1790">
    <property type="match status" value="1"/>
</dbReference>
<evidence type="ECO:0000256" key="12">
    <source>
        <dbReference type="SAM" id="MobiDB-lite"/>
    </source>
</evidence>
<dbReference type="InterPro" id="IPR001878">
    <property type="entry name" value="Znf_CCHC"/>
</dbReference>
<dbReference type="InterPro" id="IPR004087">
    <property type="entry name" value="KH_dom"/>
</dbReference>
<keyword evidence="6" id="KW-0862">Zinc</keyword>
<organism evidence="15 16">
    <name type="scientific">Ceratodon purpureus</name>
    <name type="common">Fire moss</name>
    <name type="synonym">Dicranum purpureum</name>
    <dbReference type="NCBI Taxonomy" id="3225"/>
    <lineage>
        <taxon>Eukaryota</taxon>
        <taxon>Viridiplantae</taxon>
        <taxon>Streptophyta</taxon>
        <taxon>Embryophyta</taxon>
        <taxon>Bryophyta</taxon>
        <taxon>Bryophytina</taxon>
        <taxon>Bryopsida</taxon>
        <taxon>Dicranidae</taxon>
        <taxon>Pseudoditrichales</taxon>
        <taxon>Ditrichaceae</taxon>
        <taxon>Ceratodon</taxon>
    </lineage>
</organism>
<feature type="compositionally biased region" description="Gly residues" evidence="12">
    <location>
        <begin position="721"/>
        <end position="742"/>
    </location>
</feature>
<dbReference type="InterPro" id="IPR035979">
    <property type="entry name" value="RBD_domain_sf"/>
</dbReference>
<dbReference type="Gene3D" id="3.30.1370.10">
    <property type="entry name" value="K Homology domain, type 1"/>
    <property type="match status" value="1"/>
</dbReference>
<dbReference type="GO" id="GO:0006397">
    <property type="term" value="P:mRNA processing"/>
    <property type="evidence" value="ECO:0007669"/>
    <property type="project" value="UniProtKB-KW"/>
</dbReference>
<evidence type="ECO:0000313" key="16">
    <source>
        <dbReference type="Proteomes" id="UP000822688"/>
    </source>
</evidence>
<dbReference type="Proteomes" id="UP000822688">
    <property type="component" value="Chromosome 3"/>
</dbReference>
<keyword evidence="3" id="KW-0507">mRNA processing</keyword>
<keyword evidence="8" id="KW-0508">mRNA splicing</keyword>
<evidence type="ECO:0000256" key="11">
    <source>
        <dbReference type="PROSITE-ProRule" id="PRU00176"/>
    </source>
</evidence>
<feature type="compositionally biased region" description="Low complexity" evidence="12">
    <location>
        <begin position="571"/>
        <end position="581"/>
    </location>
</feature>
<evidence type="ECO:0000256" key="4">
    <source>
        <dbReference type="ARBA" id="ARBA00022723"/>
    </source>
</evidence>
<dbReference type="GO" id="GO:0005634">
    <property type="term" value="C:nucleus"/>
    <property type="evidence" value="ECO:0007669"/>
    <property type="project" value="UniProtKB-SubCell"/>
</dbReference>
<dbReference type="InterPro" id="IPR000504">
    <property type="entry name" value="RRM_dom"/>
</dbReference>
<dbReference type="AlphaFoldDB" id="A0A8T0IND8"/>
<dbReference type="GO" id="GO:0008270">
    <property type="term" value="F:zinc ion binding"/>
    <property type="evidence" value="ECO:0007669"/>
    <property type="project" value="UniProtKB-KW"/>
</dbReference>
<dbReference type="InterPro" id="IPR047086">
    <property type="entry name" value="SF1-HH_sf"/>
</dbReference>
<proteinExistence type="inferred from homology"/>
<feature type="compositionally biased region" description="Low complexity" evidence="12">
    <location>
        <begin position="802"/>
        <end position="822"/>
    </location>
</feature>
<protein>
    <recommendedName>
        <fullName evidence="17">Branchpoint-bridging protein</fullName>
    </recommendedName>
</protein>
<sequence length="942" mass="96911">MDKMGAAAEADAFLAGLEKQAAAEQLKHQEAGAYAPWKKQEPNEYGSGEYGSHNGHALGYAPYDQGAAQVQWMQQPSYGQSGGYEQHQPNQPQDYAHHGSAGTGGEGGVGGYDGYGGMVGRGGPGYGQGNGADEDGPGMSRNEERYNYGVVSGEQHGADEGDKDGGRGLHGEGGNDTKDDLNAALGGDGSSGKKRRSRWGPQEGEGEGNDNEGSGSKKRKSRWAAEEPKALLGQIQLPDFVKELTGGVDLDPELQALNIKLLDINRKLQTGMVLDPVGDGNRSPSPEPIYDNMGIRINTREYRAREKLTRERQEVIAMLIKKNPAFKPPADYKPLKHYKKLYIPVKEYPGYNFIGLVIGPRGNTQKRMEKETGAKIVIRGKGSVKEGRSAQKRDLKPDPSENEDLHVLVEADTEDALEKAAGMVEKLLVPVEEGRNEHKRAQLRELAALNGTIRDDEYCRLCGEPGHRQYACPARHSTFKSDVSCRICGDGGHPTIDCPLKGSAQGNKMDDEYKNFLAELGGGGPDGSASPVGNGGGGGEVGSSRQSGPTLALSGPQGSPSLPWTGGTAGGASATGPVMNVGGRGLGGPGLGSQGAPSGGGFSGGNGMGAPGPQGGGAPYMGGSKGGGGKFNKDDDANLYVGYLPSTVDDEGLARLFSPFGVVEHAKVIRDRLTGATKGYGFVKYADPQSATAAVAQRNGYRLEGRVLAVRVAGPAPPPRGMGGGSGGPPQGGGDPMGGGGYPPQMQSGGPPRGPPGGGHMAPPPWIAAPGPMQQYNPYGPPPPGPNSYGPPPNSYGPPPQGQGHHGAPPGHYGGPYNNYAGGPPPPGGPQGQHGGMDVHGMPSHGPGMGGMPPGGQGGMGPRPGPPGGGMPVAGYGATAQYPGYYAPPPPKSAPPAPAPSVSSAAAAPPSWGGNNVGVPSVSSGSNVVESEYERFMSEMGR</sequence>
<dbReference type="FunFam" id="4.10.60.10:FF:000011">
    <property type="entry name" value="splicing factor 1"/>
    <property type="match status" value="1"/>
</dbReference>
<evidence type="ECO:0000256" key="8">
    <source>
        <dbReference type="ARBA" id="ARBA00023187"/>
    </source>
</evidence>
<dbReference type="Pfam" id="PF22675">
    <property type="entry name" value="KH-I_KHDC4-BBP"/>
    <property type="match status" value="1"/>
</dbReference>
<evidence type="ECO:0000256" key="2">
    <source>
        <dbReference type="ARBA" id="ARBA00010382"/>
    </source>
</evidence>
<reference evidence="15" key="1">
    <citation type="submission" date="2020-06" db="EMBL/GenBank/DDBJ databases">
        <title>WGS assembly of Ceratodon purpureus strain R40.</title>
        <authorList>
            <person name="Carey S.B."/>
            <person name="Jenkins J."/>
            <person name="Shu S."/>
            <person name="Lovell J.T."/>
            <person name="Sreedasyam A."/>
            <person name="Maumus F."/>
            <person name="Tiley G.P."/>
            <person name="Fernandez-Pozo N."/>
            <person name="Barry K."/>
            <person name="Chen C."/>
            <person name="Wang M."/>
            <person name="Lipzen A."/>
            <person name="Daum C."/>
            <person name="Saski C.A."/>
            <person name="Payton A.C."/>
            <person name="Mcbreen J.C."/>
            <person name="Conrad R.E."/>
            <person name="Kollar L.M."/>
            <person name="Olsson S."/>
            <person name="Huttunen S."/>
            <person name="Landis J.B."/>
            <person name="Wickett N.J."/>
            <person name="Johnson M.G."/>
            <person name="Rensing S.A."/>
            <person name="Grimwood J."/>
            <person name="Schmutz J."/>
            <person name="Mcdaniel S.F."/>
        </authorList>
    </citation>
    <scope>NUCLEOTIDE SEQUENCE</scope>
    <source>
        <strain evidence="15">R40</strain>
    </source>
</reference>
<evidence type="ECO:0008006" key="17">
    <source>
        <dbReference type="Google" id="ProtNLM"/>
    </source>
</evidence>
<dbReference type="Pfam" id="PF00076">
    <property type="entry name" value="RRM_1"/>
    <property type="match status" value="1"/>
</dbReference>
<evidence type="ECO:0000256" key="1">
    <source>
        <dbReference type="ARBA" id="ARBA00004123"/>
    </source>
</evidence>
<dbReference type="SUPFAM" id="SSF54791">
    <property type="entry name" value="Eukaryotic type KH-domain (KH-domain type I)"/>
    <property type="match status" value="1"/>
</dbReference>
<evidence type="ECO:0000256" key="10">
    <source>
        <dbReference type="PROSITE-ProRule" id="PRU00047"/>
    </source>
</evidence>
<dbReference type="PANTHER" id="PTHR11208">
    <property type="entry name" value="RNA-BINDING PROTEIN RELATED"/>
    <property type="match status" value="1"/>
</dbReference>
<keyword evidence="16" id="KW-1185">Reference proteome</keyword>
<dbReference type="FunFam" id="3.30.1370.10:FF:000047">
    <property type="entry name" value="splicing factor-like protein 1"/>
    <property type="match status" value="1"/>
</dbReference>
<keyword evidence="7 11" id="KW-0694">RNA-binding</keyword>
<dbReference type="Gene3D" id="4.10.60.10">
    <property type="entry name" value="Zinc finger, CCHC-type"/>
    <property type="match status" value="1"/>
</dbReference>
<feature type="region of interest" description="Disordered" evidence="12">
    <location>
        <begin position="886"/>
        <end position="929"/>
    </location>
</feature>
<feature type="region of interest" description="Disordered" evidence="12">
    <location>
        <begin position="516"/>
        <end position="629"/>
    </location>
</feature>
<feature type="region of interest" description="Disordered" evidence="12">
    <location>
        <begin position="380"/>
        <end position="402"/>
    </location>
</feature>
<feature type="compositionally biased region" description="Basic and acidic residues" evidence="12">
    <location>
        <begin position="156"/>
        <end position="181"/>
    </location>
</feature>
<keyword evidence="4" id="KW-0479">Metal-binding</keyword>
<dbReference type="Gene3D" id="3.30.70.330">
    <property type="match status" value="1"/>
</dbReference>
<accession>A0A8T0IND8</accession>
<dbReference type="PROSITE" id="PS50102">
    <property type="entry name" value="RRM"/>
    <property type="match status" value="1"/>
</dbReference>
<feature type="compositionally biased region" description="Low complexity" evidence="12">
    <location>
        <begin position="900"/>
        <end position="929"/>
    </location>
</feature>
<feature type="domain" description="CCHC-type" evidence="14">
    <location>
        <begin position="459"/>
        <end position="473"/>
    </location>
</feature>
<feature type="compositionally biased region" description="Gly residues" evidence="12">
    <location>
        <begin position="847"/>
        <end position="862"/>
    </location>
</feature>
<keyword evidence="9" id="KW-0539">Nucleus</keyword>
<dbReference type="InterPro" id="IPR055256">
    <property type="entry name" value="KH_1_KHDC4/BBP-like"/>
</dbReference>
<dbReference type="PROSITE" id="PS50084">
    <property type="entry name" value="KH_TYPE_1"/>
    <property type="match status" value="1"/>
</dbReference>
<dbReference type="SMART" id="SM00322">
    <property type="entry name" value="KH"/>
    <property type="match status" value="1"/>
</dbReference>
<dbReference type="InterPro" id="IPR012677">
    <property type="entry name" value="Nucleotide-bd_a/b_plait_sf"/>
</dbReference>
<comment type="caution">
    <text evidence="15">The sequence shown here is derived from an EMBL/GenBank/DDBJ whole genome shotgun (WGS) entry which is preliminary data.</text>
</comment>
<comment type="subcellular location">
    <subcellularLocation>
        <location evidence="1">Nucleus</location>
    </subcellularLocation>
</comment>
<feature type="domain" description="RRM" evidence="13">
    <location>
        <begin position="637"/>
        <end position="715"/>
    </location>
</feature>
<evidence type="ECO:0000259" key="13">
    <source>
        <dbReference type="PROSITE" id="PS50102"/>
    </source>
</evidence>
<feature type="compositionally biased region" description="Gly residues" evidence="12">
    <location>
        <begin position="582"/>
        <end position="629"/>
    </location>
</feature>
<evidence type="ECO:0000256" key="7">
    <source>
        <dbReference type="ARBA" id="ARBA00022884"/>
    </source>
</evidence>
<dbReference type="GO" id="GO:0048024">
    <property type="term" value="P:regulation of mRNA splicing, via spliceosome"/>
    <property type="evidence" value="ECO:0007669"/>
    <property type="project" value="TreeGrafter"/>
</dbReference>
<feature type="region of interest" description="Disordered" evidence="12">
    <location>
        <begin position="31"/>
        <end position="50"/>
    </location>
</feature>
<feature type="region of interest" description="Disordered" evidence="12">
    <location>
        <begin position="71"/>
        <end position="225"/>
    </location>
</feature>
<feature type="compositionally biased region" description="Pro residues" evidence="12">
    <location>
        <begin position="886"/>
        <end position="899"/>
    </location>
</feature>
<dbReference type="GO" id="GO:0008380">
    <property type="term" value="P:RNA splicing"/>
    <property type="evidence" value="ECO:0007669"/>
    <property type="project" value="UniProtKB-KW"/>
</dbReference>
<dbReference type="InterPro" id="IPR036612">
    <property type="entry name" value="KH_dom_type_1_sf"/>
</dbReference>
<dbReference type="InterPro" id="IPR045071">
    <property type="entry name" value="BBP-like"/>
</dbReference>
<dbReference type="SUPFAM" id="SSF54928">
    <property type="entry name" value="RNA-binding domain, RBD"/>
    <property type="match status" value="1"/>
</dbReference>
<dbReference type="GO" id="GO:0003729">
    <property type="term" value="F:mRNA binding"/>
    <property type="evidence" value="ECO:0007669"/>
    <property type="project" value="TreeGrafter"/>
</dbReference>
<feature type="region of interest" description="Disordered" evidence="12">
    <location>
        <begin position="713"/>
        <end position="874"/>
    </location>
</feature>
<evidence type="ECO:0000256" key="6">
    <source>
        <dbReference type="ARBA" id="ARBA00022833"/>
    </source>
</evidence>
<dbReference type="EMBL" id="CM026423">
    <property type="protein sequence ID" value="KAG0584347.1"/>
    <property type="molecule type" value="Genomic_DNA"/>
</dbReference>
<keyword evidence="5 10" id="KW-0863">Zinc-finger</keyword>
<evidence type="ECO:0000256" key="3">
    <source>
        <dbReference type="ARBA" id="ARBA00022664"/>
    </source>
</evidence>
<feature type="compositionally biased region" description="Gly residues" evidence="12">
    <location>
        <begin position="101"/>
        <end position="130"/>
    </location>
</feature>
<dbReference type="InterPro" id="IPR036875">
    <property type="entry name" value="Znf_CCHC_sf"/>
</dbReference>
<evidence type="ECO:0000313" key="15">
    <source>
        <dbReference type="EMBL" id="KAG0584346.1"/>
    </source>
</evidence>
<feature type="compositionally biased region" description="Pro residues" evidence="12">
    <location>
        <begin position="779"/>
        <end position="801"/>
    </location>
</feature>
<dbReference type="SMART" id="SM00343">
    <property type="entry name" value="ZnF_C2HC"/>
    <property type="match status" value="2"/>
</dbReference>